<comment type="caution">
    <text evidence="2">The sequence shown here is derived from an EMBL/GenBank/DDBJ whole genome shotgun (WGS) entry which is preliminary data.</text>
</comment>
<gene>
    <name evidence="2" type="ORF">GL263_14560</name>
</gene>
<proteinExistence type="predicted"/>
<evidence type="ECO:0000256" key="1">
    <source>
        <dbReference type="SAM" id="MobiDB-lite"/>
    </source>
</evidence>
<evidence type="ECO:0008006" key="4">
    <source>
        <dbReference type="Google" id="ProtNLM"/>
    </source>
</evidence>
<dbReference type="EMBL" id="WMLF01000194">
    <property type="protein sequence ID" value="MBB1244779.1"/>
    <property type="molecule type" value="Genomic_DNA"/>
</dbReference>
<dbReference type="RefSeq" id="WP_182856128.1">
    <property type="nucleotide sequence ID" value="NZ_WMLF01000194.1"/>
</dbReference>
<protein>
    <recommendedName>
        <fullName evidence="4">PE domain-containing protein</fullName>
    </recommendedName>
</protein>
<organism evidence="2 3">
    <name type="scientific">Streptomyces durbertensis</name>
    <dbReference type="NCBI Taxonomy" id="2448886"/>
    <lineage>
        <taxon>Bacteria</taxon>
        <taxon>Bacillati</taxon>
        <taxon>Actinomycetota</taxon>
        <taxon>Actinomycetes</taxon>
        <taxon>Kitasatosporales</taxon>
        <taxon>Streptomycetaceae</taxon>
        <taxon>Streptomyces</taxon>
    </lineage>
</organism>
<evidence type="ECO:0000313" key="3">
    <source>
        <dbReference type="Proteomes" id="UP000766698"/>
    </source>
</evidence>
<accession>A0ABR6EHG7</accession>
<sequence length="111" mass="12106">MAKSEAYRVDLSSLEQVVKDLNGILKQLAGADSSAKYKTTLSPTALGTAANGVNFAEADKMTKAHAVMKRHIEEIVEHLNEVMDQYGKKTKRAHGAYQDQDADIVGAMRGR</sequence>
<feature type="region of interest" description="Disordered" evidence="1">
    <location>
        <begin position="91"/>
        <end position="111"/>
    </location>
</feature>
<keyword evidence="3" id="KW-1185">Reference proteome</keyword>
<reference evidence="3" key="1">
    <citation type="journal article" date="2020" name="Syst. Appl. Microbiol.">
        <title>Streptomyces alkaliterrae sp. nov., isolated from an alkaline soil, and emended descriptions of Streptomyces alkaliphilus, Streptomyces calidiresistens and Streptomyces durbertensis.</title>
        <authorList>
            <person name="Swiecimska M."/>
            <person name="Golinska P."/>
            <person name="Nouioui I."/>
            <person name="Wypij M."/>
            <person name="Rai M."/>
            <person name="Sangal V."/>
            <person name="Goodfellow M."/>
        </authorList>
    </citation>
    <scope>NUCLEOTIDE SEQUENCE [LARGE SCALE GENOMIC DNA]</scope>
    <source>
        <strain evidence="3">DSM 104538</strain>
    </source>
</reference>
<dbReference type="Proteomes" id="UP000766698">
    <property type="component" value="Unassembled WGS sequence"/>
</dbReference>
<evidence type="ECO:0000313" key="2">
    <source>
        <dbReference type="EMBL" id="MBB1244779.1"/>
    </source>
</evidence>
<name>A0ABR6EHG7_9ACTN</name>